<dbReference type="eggNOG" id="COG0204">
    <property type="taxonomic scope" value="Bacteria"/>
</dbReference>
<keyword evidence="6" id="KW-1185">Reference proteome</keyword>
<dbReference type="SMART" id="SM00563">
    <property type="entry name" value="PlsC"/>
    <property type="match status" value="1"/>
</dbReference>
<evidence type="ECO:0000256" key="3">
    <source>
        <dbReference type="SAM" id="MobiDB-lite"/>
    </source>
</evidence>
<dbReference type="SUPFAM" id="SSF69593">
    <property type="entry name" value="Glycerol-3-phosphate (1)-acyltransferase"/>
    <property type="match status" value="1"/>
</dbReference>
<dbReference type="Proteomes" id="UP000002218">
    <property type="component" value="Chromosome"/>
</dbReference>
<dbReference type="PANTHER" id="PTHR10434">
    <property type="entry name" value="1-ACYL-SN-GLYCEROL-3-PHOSPHATE ACYLTRANSFERASE"/>
    <property type="match status" value="1"/>
</dbReference>
<dbReference type="PANTHER" id="PTHR10434:SF11">
    <property type="entry name" value="1-ACYL-SN-GLYCEROL-3-PHOSPHATE ACYLTRANSFERASE"/>
    <property type="match status" value="1"/>
</dbReference>
<protein>
    <submittedName>
        <fullName evidence="5">Phospholipid/glycerol acyltransferase</fullName>
    </submittedName>
</protein>
<name>C8XCV5_NAKMY</name>
<keyword evidence="2 5" id="KW-0012">Acyltransferase</keyword>
<feature type="domain" description="Phospholipid/glycerol acyltransferase" evidence="4">
    <location>
        <begin position="30"/>
        <end position="149"/>
    </location>
</feature>
<reference evidence="6" key="1">
    <citation type="submission" date="2009-09" db="EMBL/GenBank/DDBJ databases">
        <title>The complete genome of Nakamurella multipartita DSM 44233.</title>
        <authorList>
            <consortium name="US DOE Joint Genome Institute (JGI-PGF)"/>
            <person name="Lucas S."/>
            <person name="Copeland A."/>
            <person name="Lapidus A."/>
            <person name="Glavina del Rio T."/>
            <person name="Dalin E."/>
            <person name="Tice H."/>
            <person name="Bruce D."/>
            <person name="Goodwin L."/>
            <person name="Pitluck S."/>
            <person name="Kyrpides N."/>
            <person name="Mavromatis K."/>
            <person name="Ivanova N."/>
            <person name="Ovchinnikova G."/>
            <person name="Sims D."/>
            <person name="Meincke L."/>
            <person name="Brettin T."/>
            <person name="Detter J.C."/>
            <person name="Han C."/>
            <person name="Larimer F."/>
            <person name="Land M."/>
            <person name="Hauser L."/>
            <person name="Markowitz V."/>
            <person name="Cheng J.-F."/>
            <person name="Hugenholtz P."/>
            <person name="Woyke T."/>
            <person name="Wu D."/>
            <person name="Klenk H.-P."/>
            <person name="Eisen J.A."/>
        </authorList>
    </citation>
    <scope>NUCLEOTIDE SEQUENCE [LARGE SCALE GENOMIC DNA]</scope>
    <source>
        <strain evidence="6">ATCC 700099 / DSM 44233 / CIP 104796 / JCM 9543 / NBRC 105858 / Y-104</strain>
    </source>
</reference>
<evidence type="ECO:0000259" key="4">
    <source>
        <dbReference type="SMART" id="SM00563"/>
    </source>
</evidence>
<dbReference type="AlphaFoldDB" id="C8XCV5"/>
<proteinExistence type="predicted"/>
<dbReference type="CDD" id="cd07989">
    <property type="entry name" value="LPLAT_AGPAT-like"/>
    <property type="match status" value="1"/>
</dbReference>
<dbReference type="InterPro" id="IPR002123">
    <property type="entry name" value="Plipid/glycerol_acylTrfase"/>
</dbReference>
<gene>
    <name evidence="5" type="ordered locus">Namu_3227</name>
</gene>
<reference evidence="5 6" key="2">
    <citation type="journal article" date="2010" name="Stand. Genomic Sci.">
        <title>Complete genome sequence of Nakamurella multipartita type strain (Y-104).</title>
        <authorList>
            <person name="Tice H."/>
            <person name="Mayilraj S."/>
            <person name="Sims D."/>
            <person name="Lapidus A."/>
            <person name="Nolan M."/>
            <person name="Lucas S."/>
            <person name="Glavina Del Rio T."/>
            <person name="Copeland A."/>
            <person name="Cheng J.F."/>
            <person name="Meincke L."/>
            <person name="Bruce D."/>
            <person name="Goodwin L."/>
            <person name="Pitluck S."/>
            <person name="Ivanova N."/>
            <person name="Mavromatis K."/>
            <person name="Ovchinnikova G."/>
            <person name="Pati A."/>
            <person name="Chen A."/>
            <person name="Palaniappan K."/>
            <person name="Land M."/>
            <person name="Hauser L."/>
            <person name="Chang Y.J."/>
            <person name="Jeffries C.D."/>
            <person name="Detter J.C."/>
            <person name="Brettin T."/>
            <person name="Rohde M."/>
            <person name="Goker M."/>
            <person name="Bristow J."/>
            <person name="Eisen J.A."/>
            <person name="Markowitz V."/>
            <person name="Hugenholtz P."/>
            <person name="Kyrpides N.C."/>
            <person name="Klenk H.P."/>
            <person name="Chen F."/>
        </authorList>
    </citation>
    <scope>NUCLEOTIDE SEQUENCE [LARGE SCALE GENOMIC DNA]</scope>
    <source>
        <strain evidence="6">ATCC 700099 / DSM 44233 / CIP 104796 / JCM 9543 / NBRC 105858 / Y-104</strain>
    </source>
</reference>
<dbReference type="GO" id="GO:0005886">
    <property type="term" value="C:plasma membrane"/>
    <property type="evidence" value="ECO:0007669"/>
    <property type="project" value="TreeGrafter"/>
</dbReference>
<accession>C8XCV5</accession>
<organism evidence="5 6">
    <name type="scientific">Nakamurella multipartita (strain ATCC 700099 / DSM 44233 / CIP 104796 / JCM 9543 / NBRC 105858 / Y-104)</name>
    <name type="common">Microsphaera multipartita</name>
    <dbReference type="NCBI Taxonomy" id="479431"/>
    <lineage>
        <taxon>Bacteria</taxon>
        <taxon>Bacillati</taxon>
        <taxon>Actinomycetota</taxon>
        <taxon>Actinomycetes</taxon>
        <taxon>Nakamurellales</taxon>
        <taxon>Nakamurellaceae</taxon>
        <taxon>Nakamurella</taxon>
    </lineage>
</organism>
<evidence type="ECO:0000256" key="1">
    <source>
        <dbReference type="ARBA" id="ARBA00022679"/>
    </source>
</evidence>
<evidence type="ECO:0000256" key="2">
    <source>
        <dbReference type="ARBA" id="ARBA00023315"/>
    </source>
</evidence>
<evidence type="ECO:0000313" key="5">
    <source>
        <dbReference type="EMBL" id="ACV79558.1"/>
    </source>
</evidence>
<dbReference type="Pfam" id="PF01553">
    <property type="entry name" value="Acyltransferase"/>
    <property type="match status" value="1"/>
</dbReference>
<feature type="region of interest" description="Disordered" evidence="3">
    <location>
        <begin position="225"/>
        <end position="252"/>
    </location>
</feature>
<dbReference type="HOGENOM" id="CLU_027938_4_0_11"/>
<evidence type="ECO:0000313" key="6">
    <source>
        <dbReference type="Proteomes" id="UP000002218"/>
    </source>
</evidence>
<dbReference type="KEGG" id="nml:Namu_3227"/>
<dbReference type="EMBL" id="CP001737">
    <property type="protein sequence ID" value="ACV79558.1"/>
    <property type="molecule type" value="Genomic_DNA"/>
</dbReference>
<dbReference type="InParanoid" id="C8XCV5"/>
<dbReference type="GO" id="GO:0006654">
    <property type="term" value="P:phosphatidic acid biosynthetic process"/>
    <property type="evidence" value="ECO:0007669"/>
    <property type="project" value="TreeGrafter"/>
</dbReference>
<dbReference type="STRING" id="479431.Namu_3227"/>
<dbReference type="GO" id="GO:0003841">
    <property type="term" value="F:1-acylglycerol-3-phosphate O-acyltransferase activity"/>
    <property type="evidence" value="ECO:0007669"/>
    <property type="project" value="TreeGrafter"/>
</dbReference>
<keyword evidence="1 5" id="KW-0808">Transferase</keyword>
<sequence>MKYVFLGPWLRLLFPCKVIGAEYIPAEGGAILAGNHISVADSFFTPLYIKRRVTYLAKSEYFTEKGVKGTIKRWFFSGVGQVPIDRSGANAARAALDTGIRLLKQGHILGIYPEGTRSPDAKLYKGKTGVARMALEANVPVVPVVMIGTEKVNPIGSKVWRPGRIKMIVGRPLDFSRYEGMAGDRFVERSMTDEIMYRIMELSGQQYVDKYAAKVKEDLAAAAAAGTAGRPVRPVEGRGPGTVTRLPGTKAG</sequence>
<dbReference type="FunCoup" id="C8XCV5">
    <property type="interactions" value="129"/>
</dbReference>